<dbReference type="OrthoDB" id="10521770at2759"/>
<sequence>MYDEIIKYYNQITVKKTYKKLIIDNVTHDQIAYQINDITKKVLQDYKDNLYDIKEPLNEDDNLCEGEYIEDKSSDINESIDIDSITAQDFFKIMDKNVNNEDESTEIESDYLKERDLSD</sequence>
<organism evidence="1 2">
    <name type="scientific">Anncaliia algerae PRA339</name>
    <dbReference type="NCBI Taxonomy" id="1288291"/>
    <lineage>
        <taxon>Eukaryota</taxon>
        <taxon>Fungi</taxon>
        <taxon>Fungi incertae sedis</taxon>
        <taxon>Microsporidia</taxon>
        <taxon>Tubulinosematoidea</taxon>
        <taxon>Tubulinosematidae</taxon>
        <taxon>Anncaliia</taxon>
    </lineage>
</organism>
<name>A0A059F2G5_9MICR</name>
<dbReference type="Proteomes" id="UP000030655">
    <property type="component" value="Unassembled WGS sequence"/>
</dbReference>
<dbReference type="EMBL" id="KK365142">
    <property type="protein sequence ID" value="KCZ81463.1"/>
    <property type="molecule type" value="Genomic_DNA"/>
</dbReference>
<reference evidence="2" key="1">
    <citation type="submission" date="2013-02" db="EMBL/GenBank/DDBJ databases">
        <authorList>
            <consortium name="The Broad Institute Genome Sequencing Platform"/>
            <person name="Cuomo C."/>
            <person name="Becnel J."/>
            <person name="Sanscrainte N."/>
            <person name="Walker B."/>
            <person name="Young S.K."/>
            <person name="Zeng Q."/>
            <person name="Gargeya S."/>
            <person name="Fitzgerald M."/>
            <person name="Haas B."/>
            <person name="Abouelleil A."/>
            <person name="Alvarado L."/>
            <person name="Arachchi H.M."/>
            <person name="Berlin A.M."/>
            <person name="Chapman S.B."/>
            <person name="Dewar J."/>
            <person name="Goldberg J."/>
            <person name="Griggs A."/>
            <person name="Gujja S."/>
            <person name="Hansen M."/>
            <person name="Howarth C."/>
            <person name="Imamovic A."/>
            <person name="Larimer J."/>
            <person name="McCowan C."/>
            <person name="Murphy C."/>
            <person name="Neiman D."/>
            <person name="Pearson M."/>
            <person name="Priest M."/>
            <person name="Roberts A."/>
            <person name="Saif S."/>
            <person name="Shea T."/>
            <person name="Sisk P."/>
            <person name="Sykes S."/>
            <person name="Wortman J."/>
            <person name="Nusbaum C."/>
            <person name="Birren B."/>
        </authorList>
    </citation>
    <scope>NUCLEOTIDE SEQUENCE [LARGE SCALE GENOMIC DNA]</scope>
    <source>
        <strain evidence="2">PRA339</strain>
    </source>
</reference>
<dbReference type="AlphaFoldDB" id="A0A059F2G5"/>
<dbReference type="HOGENOM" id="CLU_2060925_0_0_1"/>
<evidence type="ECO:0000313" key="2">
    <source>
        <dbReference type="Proteomes" id="UP000030655"/>
    </source>
</evidence>
<protein>
    <submittedName>
        <fullName evidence="1">Uncharacterized protein</fullName>
    </submittedName>
</protein>
<dbReference type="VEuPathDB" id="MicrosporidiaDB:H312_01136"/>
<proteinExistence type="predicted"/>
<reference evidence="1 2" key="2">
    <citation type="submission" date="2014-03" db="EMBL/GenBank/DDBJ databases">
        <title>The Genome Sequence of Anncaliia algerae insect isolate PRA339.</title>
        <authorList>
            <consortium name="The Broad Institute Genome Sequencing Platform"/>
            <consortium name="The Broad Institute Genome Sequencing Center for Infectious Disease"/>
            <person name="Cuomo C."/>
            <person name="Becnel J."/>
            <person name="Sanscrainte N."/>
            <person name="Walker B."/>
            <person name="Young S.K."/>
            <person name="Zeng Q."/>
            <person name="Gargeya S."/>
            <person name="Fitzgerald M."/>
            <person name="Haas B."/>
            <person name="Abouelleil A."/>
            <person name="Alvarado L."/>
            <person name="Arachchi H.M."/>
            <person name="Berlin A.M."/>
            <person name="Chapman S.B."/>
            <person name="Dewar J."/>
            <person name="Goldberg J."/>
            <person name="Griggs A."/>
            <person name="Gujja S."/>
            <person name="Hansen M."/>
            <person name="Howarth C."/>
            <person name="Imamovic A."/>
            <person name="Larimer J."/>
            <person name="McCowan C."/>
            <person name="Murphy C."/>
            <person name="Neiman D."/>
            <person name="Pearson M."/>
            <person name="Priest M."/>
            <person name="Roberts A."/>
            <person name="Saif S."/>
            <person name="Shea T."/>
            <person name="Sisk P."/>
            <person name="Sykes S."/>
            <person name="Wortman J."/>
            <person name="Nusbaum C."/>
            <person name="Birren B."/>
        </authorList>
    </citation>
    <scope>NUCLEOTIDE SEQUENCE [LARGE SCALE GENOMIC DNA]</scope>
    <source>
        <strain evidence="1 2">PRA339</strain>
    </source>
</reference>
<evidence type="ECO:0000313" key="1">
    <source>
        <dbReference type="EMBL" id="KCZ81463.1"/>
    </source>
</evidence>
<accession>A0A059F2G5</accession>
<keyword evidence="2" id="KW-1185">Reference proteome</keyword>
<gene>
    <name evidence="1" type="ORF">H312_01136</name>
</gene>